<keyword evidence="9" id="KW-1133">Transmembrane helix</keyword>
<name>A0A1D6FD38_MAIZE</name>
<dbReference type="SUPFAM" id="SSF56112">
    <property type="entry name" value="Protein kinase-like (PK-like)"/>
    <property type="match status" value="1"/>
</dbReference>
<comment type="subcellular location">
    <subcellularLocation>
        <location evidence="1">Membrane</location>
        <topology evidence="1">Single-pass type I membrane protein</topology>
    </subcellularLocation>
</comment>
<dbReference type="InterPro" id="IPR045874">
    <property type="entry name" value="LRK10/LRL21-25-like"/>
</dbReference>
<protein>
    <submittedName>
        <fullName evidence="14">Receptor-like kinase4</fullName>
    </submittedName>
</protein>
<dbReference type="PROSITE" id="PS00107">
    <property type="entry name" value="PROTEIN_KINASE_ATP"/>
    <property type="match status" value="1"/>
</dbReference>
<dbReference type="GO" id="GO:0005524">
    <property type="term" value="F:ATP binding"/>
    <property type="evidence" value="ECO:0007669"/>
    <property type="project" value="UniProtKB-UniRule"/>
</dbReference>
<feature type="binding site" evidence="12">
    <location>
        <position position="108"/>
    </location>
    <ligand>
        <name>ATP</name>
        <dbReference type="ChEBI" id="CHEBI:30616"/>
    </ligand>
</feature>
<dbReference type="EMBL" id="CM000784">
    <property type="protein sequence ID" value="AQK89942.1"/>
    <property type="molecule type" value="Genomic_DNA"/>
</dbReference>
<dbReference type="PANTHER" id="PTHR27009">
    <property type="entry name" value="RUST RESISTANCE KINASE LR10-RELATED"/>
    <property type="match status" value="1"/>
</dbReference>
<reference evidence="14" key="1">
    <citation type="submission" date="2015-12" db="EMBL/GenBank/DDBJ databases">
        <title>Update maize B73 reference genome by single molecule sequencing technologies.</title>
        <authorList>
            <consortium name="Maize Genome Sequencing Project"/>
            <person name="Ware D."/>
        </authorList>
    </citation>
    <scope>NUCLEOTIDE SEQUENCE</scope>
    <source>
        <tissue evidence="14">Seedling</tissue>
    </source>
</reference>
<dbReference type="FunFam" id="3.30.200.20:FF:000178">
    <property type="entry name" value="serine/threonine-protein kinase PBS1-like"/>
    <property type="match status" value="1"/>
</dbReference>
<evidence type="ECO:0000256" key="12">
    <source>
        <dbReference type="PROSITE-ProRule" id="PRU10141"/>
    </source>
</evidence>
<evidence type="ECO:0000256" key="4">
    <source>
        <dbReference type="ARBA" id="ARBA00022692"/>
    </source>
</evidence>
<dbReference type="InterPro" id="IPR008271">
    <property type="entry name" value="Ser/Thr_kinase_AS"/>
</dbReference>
<keyword evidence="2 13" id="KW-0723">Serine/threonine-protein kinase</keyword>
<dbReference type="ExpressionAtlas" id="A0A1D6FD38">
    <property type="expression patterns" value="baseline and differential"/>
</dbReference>
<evidence type="ECO:0000256" key="8">
    <source>
        <dbReference type="ARBA" id="ARBA00022840"/>
    </source>
</evidence>
<dbReference type="InterPro" id="IPR001245">
    <property type="entry name" value="Ser-Thr/Tyr_kinase_cat_dom"/>
</dbReference>
<dbReference type="Gene3D" id="1.10.510.10">
    <property type="entry name" value="Transferase(Phosphotransferase) domain 1"/>
    <property type="match status" value="1"/>
</dbReference>
<dbReference type="CDD" id="cd14066">
    <property type="entry name" value="STKc_IRAK"/>
    <property type="match status" value="1"/>
</dbReference>
<keyword evidence="7 14" id="KW-0418">Kinase</keyword>
<evidence type="ECO:0000256" key="9">
    <source>
        <dbReference type="ARBA" id="ARBA00022989"/>
    </source>
</evidence>
<dbReference type="PaxDb" id="4577-GRMZM2G473511_P01"/>
<keyword evidence="8 12" id="KW-0067">ATP-binding</keyword>
<evidence type="ECO:0000256" key="5">
    <source>
        <dbReference type="ARBA" id="ARBA00022729"/>
    </source>
</evidence>
<proteinExistence type="inferred from homology"/>
<keyword evidence="11" id="KW-0325">Glycoprotein</keyword>
<dbReference type="PROSITE" id="PS50011">
    <property type="entry name" value="PROTEIN_KINASE_DOM"/>
    <property type="match status" value="1"/>
</dbReference>
<evidence type="ECO:0000256" key="11">
    <source>
        <dbReference type="ARBA" id="ARBA00023180"/>
    </source>
</evidence>
<keyword evidence="10" id="KW-0472">Membrane</keyword>
<evidence type="ECO:0000256" key="1">
    <source>
        <dbReference type="ARBA" id="ARBA00004479"/>
    </source>
</evidence>
<keyword evidence="4" id="KW-0812">Transmembrane</keyword>
<keyword evidence="14" id="KW-0675">Receptor</keyword>
<evidence type="ECO:0000313" key="14">
    <source>
        <dbReference type="EMBL" id="AQK89942.1"/>
    </source>
</evidence>
<dbReference type="Pfam" id="PF07714">
    <property type="entry name" value="PK_Tyr_Ser-Thr"/>
    <property type="match status" value="1"/>
</dbReference>
<dbReference type="InterPro" id="IPR011009">
    <property type="entry name" value="Kinase-like_dom_sf"/>
</dbReference>
<dbReference type="GO" id="GO:0004674">
    <property type="term" value="F:protein serine/threonine kinase activity"/>
    <property type="evidence" value="ECO:0007669"/>
    <property type="project" value="UniProtKB-KW"/>
</dbReference>
<evidence type="ECO:0000256" key="6">
    <source>
        <dbReference type="ARBA" id="ARBA00022741"/>
    </source>
</evidence>
<evidence type="ECO:0000256" key="2">
    <source>
        <dbReference type="ARBA" id="ARBA00022527"/>
    </source>
</evidence>
<dbReference type="SMART" id="SM00220">
    <property type="entry name" value="S_TKc"/>
    <property type="match status" value="1"/>
</dbReference>
<gene>
    <name evidence="14" type="ORF">ZEAMMB73_Zm00001d008477</name>
</gene>
<dbReference type="AlphaFoldDB" id="A0A1D6FD38"/>
<dbReference type="Gene3D" id="3.30.200.20">
    <property type="entry name" value="Phosphorylase Kinase, domain 1"/>
    <property type="match status" value="1"/>
</dbReference>
<dbReference type="GO" id="GO:0016020">
    <property type="term" value="C:membrane"/>
    <property type="evidence" value="ECO:0007669"/>
    <property type="project" value="UniProtKB-SubCell"/>
</dbReference>
<sequence>MDLPLDLLFRFLTPTSENVSLSLCVVCRFVLMPLAVFIFLVYKYWKTRITVDAVEKFLQMQQMLVPMRYAYTNIIAITGHFRDKLGQGGYGSVYKGVLQPGEVHVAIKMLGNSNCNGDEFISEVATIGKIHHVNIVRLIGFCSEENSRALIYEFMPHGSLDKYIFSSEKSFSWDKLNEIALGIARGLNYLHHGCDMQIVHFDIKPHNILLDNNFVPKVADFGLAKLFPKDDNFVPLSAMRGTIGYIAPEMVSRSFGVISSKSDVYSFGMLLLEMTGGRRNADPHAGSSSQAYYPSLVYSQLSQGDANEISEGVDMHELEKKLCIIGLWCIQMKPQDRPTMSEVIEMFEAGVDGIQMPPRPFFCDDEGDSSYSAISKLDTIEE</sequence>
<organism evidence="14">
    <name type="scientific">Zea mays</name>
    <name type="common">Maize</name>
    <dbReference type="NCBI Taxonomy" id="4577"/>
    <lineage>
        <taxon>Eukaryota</taxon>
        <taxon>Viridiplantae</taxon>
        <taxon>Streptophyta</taxon>
        <taxon>Embryophyta</taxon>
        <taxon>Tracheophyta</taxon>
        <taxon>Spermatophyta</taxon>
        <taxon>Magnoliopsida</taxon>
        <taxon>Liliopsida</taxon>
        <taxon>Poales</taxon>
        <taxon>Poaceae</taxon>
        <taxon>PACMAD clade</taxon>
        <taxon>Panicoideae</taxon>
        <taxon>Andropogonodae</taxon>
        <taxon>Andropogoneae</taxon>
        <taxon>Tripsacinae</taxon>
        <taxon>Zea</taxon>
    </lineage>
</organism>
<dbReference type="FunFam" id="1.10.510.10:FF:000590">
    <property type="entry name" value="PR5-like receptor kinase"/>
    <property type="match status" value="1"/>
</dbReference>
<evidence type="ECO:0000256" key="10">
    <source>
        <dbReference type="ARBA" id="ARBA00023136"/>
    </source>
</evidence>
<keyword evidence="6 12" id="KW-0547">Nucleotide-binding</keyword>
<evidence type="ECO:0000256" key="3">
    <source>
        <dbReference type="ARBA" id="ARBA00022679"/>
    </source>
</evidence>
<keyword evidence="5" id="KW-0732">Signal</keyword>
<dbReference type="PROSITE" id="PS00108">
    <property type="entry name" value="PROTEIN_KINASE_ST"/>
    <property type="match status" value="1"/>
</dbReference>
<accession>A0A1D6FD38</accession>
<keyword evidence="3" id="KW-0808">Transferase</keyword>
<evidence type="ECO:0000256" key="7">
    <source>
        <dbReference type="ARBA" id="ARBA00022777"/>
    </source>
</evidence>
<comment type="similarity">
    <text evidence="13">Belongs to the protein kinase superfamily.</text>
</comment>
<evidence type="ECO:0000256" key="13">
    <source>
        <dbReference type="RuleBase" id="RU000304"/>
    </source>
</evidence>
<dbReference type="InterPro" id="IPR017441">
    <property type="entry name" value="Protein_kinase_ATP_BS"/>
</dbReference>
<dbReference type="InterPro" id="IPR000719">
    <property type="entry name" value="Prot_kinase_dom"/>
</dbReference>